<feature type="transmembrane region" description="Helical" evidence="2">
    <location>
        <begin position="216"/>
        <end position="233"/>
    </location>
</feature>
<keyword evidence="5" id="KW-1185">Reference proteome</keyword>
<dbReference type="VEuPathDB" id="FungiDB:BD410DRAFT_755766"/>
<feature type="transmembrane region" description="Helical" evidence="2">
    <location>
        <begin position="245"/>
        <end position="266"/>
    </location>
</feature>
<feature type="compositionally biased region" description="Polar residues" evidence="1">
    <location>
        <begin position="385"/>
        <end position="404"/>
    </location>
</feature>
<evidence type="ECO:0000313" key="5">
    <source>
        <dbReference type="Proteomes" id="UP000294933"/>
    </source>
</evidence>
<organism evidence="4 5">
    <name type="scientific">Rickenella mellea</name>
    <dbReference type="NCBI Taxonomy" id="50990"/>
    <lineage>
        <taxon>Eukaryota</taxon>
        <taxon>Fungi</taxon>
        <taxon>Dikarya</taxon>
        <taxon>Basidiomycota</taxon>
        <taxon>Agaricomycotina</taxon>
        <taxon>Agaricomycetes</taxon>
        <taxon>Hymenochaetales</taxon>
        <taxon>Rickenellaceae</taxon>
        <taxon>Rickenella</taxon>
    </lineage>
</organism>
<dbReference type="STRING" id="50990.A0A4Y7PLX7"/>
<gene>
    <name evidence="4" type="ORF">BD410DRAFT_755766</name>
</gene>
<keyword evidence="2" id="KW-1133">Transmembrane helix</keyword>
<feature type="transmembrane region" description="Helical" evidence="2">
    <location>
        <begin position="52"/>
        <end position="73"/>
    </location>
</feature>
<feature type="signal peptide" evidence="3">
    <location>
        <begin position="1"/>
        <end position="20"/>
    </location>
</feature>
<evidence type="ECO:0008006" key="6">
    <source>
        <dbReference type="Google" id="ProtNLM"/>
    </source>
</evidence>
<reference evidence="4 5" key="1">
    <citation type="submission" date="2018-06" db="EMBL/GenBank/DDBJ databases">
        <title>A transcriptomic atlas of mushroom development highlights an independent origin of complex multicellularity.</title>
        <authorList>
            <consortium name="DOE Joint Genome Institute"/>
            <person name="Krizsan K."/>
            <person name="Almasi E."/>
            <person name="Merenyi Z."/>
            <person name="Sahu N."/>
            <person name="Viragh M."/>
            <person name="Koszo T."/>
            <person name="Mondo S."/>
            <person name="Kiss B."/>
            <person name="Balint B."/>
            <person name="Kues U."/>
            <person name="Barry K."/>
            <person name="Hegedus J.C."/>
            <person name="Henrissat B."/>
            <person name="Johnson J."/>
            <person name="Lipzen A."/>
            <person name="Ohm R."/>
            <person name="Nagy I."/>
            <person name="Pangilinan J."/>
            <person name="Yan J."/>
            <person name="Xiong Y."/>
            <person name="Grigoriev I.V."/>
            <person name="Hibbett D.S."/>
            <person name="Nagy L.G."/>
        </authorList>
    </citation>
    <scope>NUCLEOTIDE SEQUENCE [LARGE SCALE GENOMIC DNA]</scope>
    <source>
        <strain evidence="4 5">SZMC22713</strain>
    </source>
</reference>
<keyword evidence="2" id="KW-0472">Membrane</keyword>
<feature type="region of interest" description="Disordered" evidence="1">
    <location>
        <begin position="475"/>
        <end position="523"/>
    </location>
</feature>
<evidence type="ECO:0000313" key="4">
    <source>
        <dbReference type="EMBL" id="TDL16128.1"/>
    </source>
</evidence>
<keyword evidence="3" id="KW-0732">Signal</keyword>
<feature type="region of interest" description="Disordered" evidence="1">
    <location>
        <begin position="343"/>
        <end position="404"/>
    </location>
</feature>
<dbReference type="AlphaFoldDB" id="A0A4Y7PLX7"/>
<feature type="chain" id="PRO_5021463983" description="PalH-domain-containing protein" evidence="3">
    <location>
        <begin position="21"/>
        <end position="541"/>
    </location>
</feature>
<accession>A0A4Y7PLX7</accession>
<dbReference type="EMBL" id="ML170251">
    <property type="protein sequence ID" value="TDL16128.1"/>
    <property type="molecule type" value="Genomic_DNA"/>
</dbReference>
<dbReference type="Proteomes" id="UP000294933">
    <property type="component" value="Unassembled WGS sequence"/>
</dbReference>
<proteinExistence type="predicted"/>
<feature type="transmembrane region" description="Helical" evidence="2">
    <location>
        <begin position="176"/>
        <end position="196"/>
    </location>
</feature>
<evidence type="ECO:0000256" key="2">
    <source>
        <dbReference type="SAM" id="Phobius"/>
    </source>
</evidence>
<evidence type="ECO:0000256" key="3">
    <source>
        <dbReference type="SAM" id="SignalP"/>
    </source>
</evidence>
<feature type="transmembrane region" description="Helical" evidence="2">
    <location>
        <begin position="272"/>
        <end position="294"/>
    </location>
</feature>
<evidence type="ECO:0000256" key="1">
    <source>
        <dbReference type="SAM" id="MobiDB-lite"/>
    </source>
</evidence>
<keyword evidence="2" id="KW-0812">Transmembrane</keyword>
<name>A0A4Y7PLX7_9AGAM</name>
<sequence length="541" mass="60787">MTLALQRWTWLISSLALAGAQQTTTANSSGPAYDHNPILKFQPQFARSLPVQILLTGIIFTLVAVLLIHLVFTAQYHWPLAPVNYSLQLSGVLTLFVSLIATLHVILSTAMSDSQEWPYMLHYIAVDIPPADGSDSWSTAELAAWYAMDATTSALVQITHIQFLTMLYPSQLEARLIFLLLGPLAIVSAAMELLPIHQNLKVVDLAAVIRNTCNAALSLLFTTALFIWGFLVNRKHAWRTDGGTAAFGAGALTLALISATLNFLYIPTKDEYVWLPGLMWAVVLWQSFLGWWWWVGGGMGVGEVEELLRREEKRERKRRARLAKRAERREKAHSLWRNASESLRFTKSAPKPPKESPPESIEMTTRYLGTNSDPPEHEARRSPIGSATGSVNESSTSVPVNSSLQARVQNSRPIQYARRWCDTLRRAHLRAAREQAMERVERRQQAYGVGSAGVAGNGAVLGWGLGSFGIRERERREDMAEHDDEEELWSSGDGDQHSRRQRSAPAEPPEPERPSRPQSTGWSMWWWGPLRRWRLQDSTTY</sequence>
<dbReference type="OrthoDB" id="3357304at2759"/>
<feature type="transmembrane region" description="Helical" evidence="2">
    <location>
        <begin position="85"/>
        <end position="107"/>
    </location>
</feature>
<protein>
    <recommendedName>
        <fullName evidence="6">PalH-domain-containing protein</fullName>
    </recommendedName>
</protein>